<reference evidence="1 2" key="1">
    <citation type="submission" date="2021-06" db="EMBL/GenBank/DDBJ databases">
        <title>Caerostris extrusa draft genome.</title>
        <authorList>
            <person name="Kono N."/>
            <person name="Arakawa K."/>
        </authorList>
    </citation>
    <scope>NUCLEOTIDE SEQUENCE [LARGE SCALE GENOMIC DNA]</scope>
</reference>
<sequence length="176" mass="19579">MFKELPKIQVTADPENPECQSNCRICHRPFHSKHSSTSIGFRRSPVATKHVTQIGKTHPCRGLGLSLTESIEKPPCENIPQRSVQTVHSHKEAIFPHKRAHYPLSVKGQGKLMNFSACLVFLSTDGESRYGSHFYGGNLFGSGCFLQERLQPGVKVTGWRSINNGKQIRACSFNCG</sequence>
<comment type="caution">
    <text evidence="1">The sequence shown here is derived from an EMBL/GenBank/DDBJ whole genome shotgun (WGS) entry which is preliminary data.</text>
</comment>
<dbReference type="AlphaFoldDB" id="A0AAV4Y6E7"/>
<evidence type="ECO:0000313" key="1">
    <source>
        <dbReference type="EMBL" id="GIZ02832.1"/>
    </source>
</evidence>
<evidence type="ECO:0000313" key="2">
    <source>
        <dbReference type="Proteomes" id="UP001054945"/>
    </source>
</evidence>
<accession>A0AAV4Y6E7</accession>
<gene>
    <name evidence="1" type="ORF">CEXT_735371</name>
</gene>
<name>A0AAV4Y6E7_CAEEX</name>
<dbReference type="Proteomes" id="UP001054945">
    <property type="component" value="Unassembled WGS sequence"/>
</dbReference>
<dbReference type="EMBL" id="BPLR01001511">
    <property type="protein sequence ID" value="GIZ02832.1"/>
    <property type="molecule type" value="Genomic_DNA"/>
</dbReference>
<keyword evidence="2" id="KW-1185">Reference proteome</keyword>
<proteinExistence type="predicted"/>
<protein>
    <submittedName>
        <fullName evidence="1">Uncharacterized protein</fullName>
    </submittedName>
</protein>
<organism evidence="1 2">
    <name type="scientific">Caerostris extrusa</name>
    <name type="common">Bark spider</name>
    <name type="synonym">Caerostris bankana</name>
    <dbReference type="NCBI Taxonomy" id="172846"/>
    <lineage>
        <taxon>Eukaryota</taxon>
        <taxon>Metazoa</taxon>
        <taxon>Ecdysozoa</taxon>
        <taxon>Arthropoda</taxon>
        <taxon>Chelicerata</taxon>
        <taxon>Arachnida</taxon>
        <taxon>Araneae</taxon>
        <taxon>Araneomorphae</taxon>
        <taxon>Entelegynae</taxon>
        <taxon>Araneoidea</taxon>
        <taxon>Araneidae</taxon>
        <taxon>Caerostris</taxon>
    </lineage>
</organism>